<dbReference type="OrthoDB" id="3266505at2759"/>
<protein>
    <recommendedName>
        <fullName evidence="4">Xylanolytic transcriptional activator regulatory domain-containing protein</fullName>
    </recommendedName>
</protein>
<dbReference type="AlphaFoldDB" id="A0A317W1Z2"/>
<reference evidence="5 6" key="1">
    <citation type="submission" date="2016-12" db="EMBL/GenBank/DDBJ databases">
        <title>The genomes of Aspergillus section Nigri reveals drivers in fungal speciation.</title>
        <authorList>
            <consortium name="DOE Joint Genome Institute"/>
            <person name="Vesth T.C."/>
            <person name="Nybo J."/>
            <person name="Theobald S."/>
            <person name="Brandl J."/>
            <person name="Frisvad J.C."/>
            <person name="Nielsen K.F."/>
            <person name="Lyhne E.K."/>
            <person name="Kogle M.E."/>
            <person name="Kuo A."/>
            <person name="Riley R."/>
            <person name="Clum A."/>
            <person name="Nolan M."/>
            <person name="Lipzen A."/>
            <person name="Salamov A."/>
            <person name="Henrissat B."/>
            <person name="Wiebenga A."/>
            <person name="De Vries R.P."/>
            <person name="Grigoriev I.V."/>
            <person name="Mortensen U.H."/>
            <person name="Andersen M.R."/>
            <person name="Baker S.E."/>
        </authorList>
    </citation>
    <scope>NUCLEOTIDE SEQUENCE [LARGE SCALE GENOMIC DNA]</scope>
    <source>
        <strain evidence="5 6">CBS 117.55</strain>
    </source>
</reference>
<proteinExistence type="predicted"/>
<dbReference type="STRING" id="1448321.A0A317W1Z2"/>
<dbReference type="GeneID" id="37063393"/>
<evidence type="ECO:0000259" key="4">
    <source>
        <dbReference type="Pfam" id="PF04082"/>
    </source>
</evidence>
<comment type="caution">
    <text evidence="5">The sequence shown here is derived from an EMBL/GenBank/DDBJ whole genome shotgun (WGS) entry which is preliminary data.</text>
</comment>
<dbReference type="Pfam" id="PF04082">
    <property type="entry name" value="Fungal_trans"/>
    <property type="match status" value="1"/>
</dbReference>
<dbReference type="GO" id="GO:0003677">
    <property type="term" value="F:DNA binding"/>
    <property type="evidence" value="ECO:0007669"/>
    <property type="project" value="InterPro"/>
</dbReference>
<name>A0A317W1Z2_9EURO</name>
<dbReference type="RefSeq" id="XP_025398897.1">
    <property type="nucleotide sequence ID" value="XM_025541156.1"/>
</dbReference>
<dbReference type="Proteomes" id="UP000247233">
    <property type="component" value="Unassembled WGS sequence"/>
</dbReference>
<keyword evidence="6" id="KW-1185">Reference proteome</keyword>
<dbReference type="GO" id="GO:0008270">
    <property type="term" value="F:zinc ion binding"/>
    <property type="evidence" value="ECO:0007669"/>
    <property type="project" value="InterPro"/>
</dbReference>
<evidence type="ECO:0000313" key="5">
    <source>
        <dbReference type="EMBL" id="PWY80594.1"/>
    </source>
</evidence>
<gene>
    <name evidence="5" type="ORF">BO70DRAFT_337458</name>
</gene>
<keyword evidence="2" id="KW-0804">Transcription</keyword>
<keyword evidence="1" id="KW-0805">Transcription regulation</keyword>
<dbReference type="VEuPathDB" id="FungiDB:BO70DRAFT_337458"/>
<dbReference type="EMBL" id="MSFL01000014">
    <property type="protein sequence ID" value="PWY80594.1"/>
    <property type="molecule type" value="Genomic_DNA"/>
</dbReference>
<organism evidence="5 6">
    <name type="scientific">Aspergillus heteromorphus CBS 117.55</name>
    <dbReference type="NCBI Taxonomy" id="1448321"/>
    <lineage>
        <taxon>Eukaryota</taxon>
        <taxon>Fungi</taxon>
        <taxon>Dikarya</taxon>
        <taxon>Ascomycota</taxon>
        <taxon>Pezizomycotina</taxon>
        <taxon>Eurotiomycetes</taxon>
        <taxon>Eurotiomycetidae</taxon>
        <taxon>Eurotiales</taxon>
        <taxon>Aspergillaceae</taxon>
        <taxon>Aspergillus</taxon>
        <taxon>Aspergillus subgen. Circumdati</taxon>
    </lineage>
</organism>
<dbReference type="InterPro" id="IPR051127">
    <property type="entry name" value="Fungal_SecMet_Regulators"/>
</dbReference>
<evidence type="ECO:0000313" key="6">
    <source>
        <dbReference type="Proteomes" id="UP000247233"/>
    </source>
</evidence>
<evidence type="ECO:0000256" key="3">
    <source>
        <dbReference type="ARBA" id="ARBA00023242"/>
    </source>
</evidence>
<dbReference type="InterPro" id="IPR007219">
    <property type="entry name" value="XnlR_reg_dom"/>
</dbReference>
<sequence length="717" mass="79739">MCNQCIDKAKKEDRCRHCEHFDYECTLTKPRKKRLYGSADHVRAQIAVLEALVKGLIPNADLSTLDSMQEVARILGIPLPEMGDGKSQSTQNRQGRDGASVFVEQNQRLVQDQQGQGQYIGPAISYFFQLKLRTLLGRRPQRQTCQMYLFGCNPTEETLKPSASTIVSEVDVRVVAQPLQSDFIAGAAQHPHLLLDTSVIGGLIQSYFDHVNVDFPVLHKASFLEASEYWRADAKSVDPAWVCGLLCVLILGRRINPAGTMQTQQQRWWTHIKSLLPTIIFTSSIQSIQALMLTALHLHNTNHRNACWTLTGAAVRIAIAIGLDRDEVICEGPQVNQELRKSLRWTLYGFEQIQVSSHDRPSALEGAVCSTKPPIQRILGVGSSSHPPEYILWSTRLVSILGLACRTLPAASNQVNSTGPLSPVAGLLRDLSRWYGSLPQHLSMRVFNTIPAAFQRSVLLLHIQYHYNVFLLTRYPLLQHLATMPEESSSDPKQKEIESTAQICCESGRKSCELLLQLDQTGNFNAVTWLDVYFVYSSTLVLTLSIMRDRARQESEESSDNGSLSLLYDCAAMVSRHSGNPMMPGTMRRWVGIICDLNMLVQERLGSLQQAPSNDEGGSVVHSNAATPFVQLGSSSKTRYFPVPYMGMGVQHSTEYNFAKGDRSSSTTDGECTGTTPVTPFIDDDNAFFSWDSIASMLLGTETLDSALIDYSFGYQY</sequence>
<dbReference type="PANTHER" id="PTHR47424:SF6">
    <property type="entry name" value="PROLINE UTILIZATION TRANS-ACTIVATOR"/>
    <property type="match status" value="1"/>
</dbReference>
<evidence type="ECO:0000256" key="2">
    <source>
        <dbReference type="ARBA" id="ARBA00023163"/>
    </source>
</evidence>
<dbReference type="CDD" id="cd12148">
    <property type="entry name" value="fungal_TF_MHR"/>
    <property type="match status" value="1"/>
</dbReference>
<evidence type="ECO:0000256" key="1">
    <source>
        <dbReference type="ARBA" id="ARBA00023015"/>
    </source>
</evidence>
<dbReference type="PANTHER" id="PTHR47424">
    <property type="entry name" value="REGULATORY PROTEIN GAL4"/>
    <property type="match status" value="1"/>
</dbReference>
<dbReference type="GO" id="GO:0006351">
    <property type="term" value="P:DNA-templated transcription"/>
    <property type="evidence" value="ECO:0007669"/>
    <property type="project" value="InterPro"/>
</dbReference>
<accession>A0A317W1Z2</accession>
<feature type="domain" description="Xylanolytic transcriptional activator regulatory" evidence="4">
    <location>
        <begin position="204"/>
        <end position="361"/>
    </location>
</feature>
<keyword evidence="3" id="KW-0539">Nucleus</keyword>